<name>A0AAN8TV41_SOLBU</name>
<keyword evidence="3" id="KW-1185">Reference proteome</keyword>
<sequence length="55" mass="6156">MEFPKFLIVFLLLIVPFSIASNPLGASTNDGGREFFFKKCTDGFTKEDCLFDCKG</sequence>
<accession>A0AAN8TV41</accession>
<dbReference type="Proteomes" id="UP001371456">
    <property type="component" value="Unassembled WGS sequence"/>
</dbReference>
<evidence type="ECO:0000256" key="1">
    <source>
        <dbReference type="SAM" id="SignalP"/>
    </source>
</evidence>
<feature type="signal peptide" evidence="1">
    <location>
        <begin position="1"/>
        <end position="20"/>
    </location>
</feature>
<evidence type="ECO:0000313" key="3">
    <source>
        <dbReference type="Proteomes" id="UP001371456"/>
    </source>
</evidence>
<protein>
    <submittedName>
        <fullName evidence="2">Uncharacterized protein</fullName>
    </submittedName>
</protein>
<dbReference type="AlphaFoldDB" id="A0AAN8TV41"/>
<reference evidence="2 3" key="1">
    <citation type="submission" date="2024-02" db="EMBL/GenBank/DDBJ databases">
        <title>de novo genome assembly of Solanum bulbocastanum strain 11H21.</title>
        <authorList>
            <person name="Hosaka A.J."/>
        </authorList>
    </citation>
    <scope>NUCLEOTIDE SEQUENCE [LARGE SCALE GENOMIC DNA]</scope>
    <source>
        <tissue evidence="2">Young leaves</tissue>
    </source>
</reference>
<evidence type="ECO:0000313" key="2">
    <source>
        <dbReference type="EMBL" id="KAK6792046.1"/>
    </source>
</evidence>
<comment type="caution">
    <text evidence="2">The sequence shown here is derived from an EMBL/GenBank/DDBJ whole genome shotgun (WGS) entry which is preliminary data.</text>
</comment>
<feature type="chain" id="PRO_5043041574" evidence="1">
    <location>
        <begin position="21"/>
        <end position="55"/>
    </location>
</feature>
<dbReference type="EMBL" id="JBANQN010000004">
    <property type="protein sequence ID" value="KAK6792046.1"/>
    <property type="molecule type" value="Genomic_DNA"/>
</dbReference>
<proteinExistence type="predicted"/>
<keyword evidence="1" id="KW-0732">Signal</keyword>
<organism evidence="2 3">
    <name type="scientific">Solanum bulbocastanum</name>
    <name type="common">Wild potato</name>
    <dbReference type="NCBI Taxonomy" id="147425"/>
    <lineage>
        <taxon>Eukaryota</taxon>
        <taxon>Viridiplantae</taxon>
        <taxon>Streptophyta</taxon>
        <taxon>Embryophyta</taxon>
        <taxon>Tracheophyta</taxon>
        <taxon>Spermatophyta</taxon>
        <taxon>Magnoliopsida</taxon>
        <taxon>eudicotyledons</taxon>
        <taxon>Gunneridae</taxon>
        <taxon>Pentapetalae</taxon>
        <taxon>asterids</taxon>
        <taxon>lamiids</taxon>
        <taxon>Solanales</taxon>
        <taxon>Solanaceae</taxon>
        <taxon>Solanoideae</taxon>
        <taxon>Solaneae</taxon>
        <taxon>Solanum</taxon>
    </lineage>
</organism>
<gene>
    <name evidence="2" type="ORF">RDI58_011127</name>
</gene>